<dbReference type="AlphaFoldDB" id="A0A916DVD5"/>
<reference evidence="2" key="1">
    <citation type="submission" date="2022-09" db="EMBL/GenBank/DDBJ databases">
        <title>Aureispira anguillicida sp. nov., isolated from Leptocephalus of Japanese eel Anguilla japonica.</title>
        <authorList>
            <person name="Yuasa K."/>
            <person name="Mekata T."/>
            <person name="Ikunari K."/>
        </authorList>
    </citation>
    <scope>NUCLEOTIDE SEQUENCE</scope>
    <source>
        <strain evidence="2">EL160426</strain>
    </source>
</reference>
<dbReference type="RefSeq" id="WP_264788706.1">
    <property type="nucleotide sequence ID" value="NZ_AP026867.1"/>
</dbReference>
<dbReference type="PROSITE" id="PS51186">
    <property type="entry name" value="GNAT"/>
    <property type="match status" value="1"/>
</dbReference>
<dbReference type="InterPro" id="IPR016181">
    <property type="entry name" value="Acyl_CoA_acyltransferase"/>
</dbReference>
<proteinExistence type="predicted"/>
<evidence type="ECO:0000313" key="3">
    <source>
        <dbReference type="Proteomes" id="UP001060919"/>
    </source>
</evidence>
<dbReference type="Proteomes" id="UP001060919">
    <property type="component" value="Chromosome"/>
</dbReference>
<name>A0A916DVD5_9BACT</name>
<dbReference type="Gene3D" id="3.40.630.30">
    <property type="match status" value="1"/>
</dbReference>
<accession>A0A916DVD5</accession>
<evidence type="ECO:0000259" key="1">
    <source>
        <dbReference type="PROSITE" id="PS51186"/>
    </source>
</evidence>
<dbReference type="KEGG" id="aup:AsAng_0041720"/>
<organism evidence="2 3">
    <name type="scientific">Aureispira anguillae</name>
    <dbReference type="NCBI Taxonomy" id="2864201"/>
    <lineage>
        <taxon>Bacteria</taxon>
        <taxon>Pseudomonadati</taxon>
        <taxon>Bacteroidota</taxon>
        <taxon>Saprospiria</taxon>
        <taxon>Saprospirales</taxon>
        <taxon>Saprospiraceae</taxon>
        <taxon>Aureispira</taxon>
    </lineage>
</organism>
<dbReference type="GO" id="GO:0016747">
    <property type="term" value="F:acyltransferase activity, transferring groups other than amino-acyl groups"/>
    <property type="evidence" value="ECO:0007669"/>
    <property type="project" value="InterPro"/>
</dbReference>
<feature type="domain" description="N-acetyltransferase" evidence="1">
    <location>
        <begin position="5"/>
        <end position="172"/>
    </location>
</feature>
<gene>
    <name evidence="2" type="ORF">AsAng_0041720</name>
</gene>
<keyword evidence="3" id="KW-1185">Reference proteome</keyword>
<dbReference type="SUPFAM" id="SSF55729">
    <property type="entry name" value="Acyl-CoA N-acyltransferases (Nat)"/>
    <property type="match status" value="1"/>
</dbReference>
<dbReference type="InterPro" id="IPR000182">
    <property type="entry name" value="GNAT_dom"/>
</dbReference>
<dbReference type="EMBL" id="AP026867">
    <property type="protein sequence ID" value="BDS13435.1"/>
    <property type="molecule type" value="Genomic_DNA"/>
</dbReference>
<sequence length="177" mass="20356">MEKGINLLTNKSRFQEIYDFRVQAWENSPAKETVNKTLFPNGWSDSADNYSFIWYKANDLGQVIATARLTYFNKIEDAIDVGLNLENFELPPERPFGFFSRLAIDKSFRGKGLSKCFDEIRINKLKNDNIKFALVEVITQRVKGLESLGFKVIGTVNFKPNSKGQEEILNLMIYINN</sequence>
<protein>
    <submittedName>
        <fullName evidence="2">GNAT family N-acetyltransferase</fullName>
    </submittedName>
</protein>
<evidence type="ECO:0000313" key="2">
    <source>
        <dbReference type="EMBL" id="BDS13435.1"/>
    </source>
</evidence>